<name>A0A841H7E7_9BACT</name>
<sequence length="149" mass="17091">MTGTLRPYGTLFRETTPGVSAAASTLASSLGRTFWHLRNTETFWRDDLTAEFRRLAAEWKRDTADESSVARMAMHPAYQRIIGMGPAALPLILAELEEEYDQWFWALKSITGEDPVLPEDRGYVDRMARSWARWARQNGIVPRSWRGSR</sequence>
<protein>
    <submittedName>
        <fullName evidence="1">Uncharacterized protein</fullName>
    </submittedName>
</protein>
<evidence type="ECO:0000313" key="1">
    <source>
        <dbReference type="EMBL" id="MBB6073822.1"/>
    </source>
</evidence>
<dbReference type="EMBL" id="JACHIA010000030">
    <property type="protein sequence ID" value="MBB6073822.1"/>
    <property type="molecule type" value="Genomic_DNA"/>
</dbReference>
<reference evidence="1 2" key="1">
    <citation type="submission" date="2020-08" db="EMBL/GenBank/DDBJ databases">
        <title>Genomic Encyclopedia of Type Strains, Phase IV (KMG-IV): sequencing the most valuable type-strain genomes for metagenomic binning, comparative biology and taxonomic classification.</title>
        <authorList>
            <person name="Goeker M."/>
        </authorList>
    </citation>
    <scope>NUCLEOTIDE SEQUENCE [LARGE SCALE GENOMIC DNA]</scope>
    <source>
        <strain evidence="1 2">DSM 29007</strain>
    </source>
</reference>
<evidence type="ECO:0000313" key="2">
    <source>
        <dbReference type="Proteomes" id="UP000582837"/>
    </source>
</evidence>
<organism evidence="1 2">
    <name type="scientific">Longimicrobium terrae</name>
    <dbReference type="NCBI Taxonomy" id="1639882"/>
    <lineage>
        <taxon>Bacteria</taxon>
        <taxon>Pseudomonadati</taxon>
        <taxon>Gemmatimonadota</taxon>
        <taxon>Longimicrobiia</taxon>
        <taxon>Longimicrobiales</taxon>
        <taxon>Longimicrobiaceae</taxon>
        <taxon>Longimicrobium</taxon>
    </lineage>
</organism>
<accession>A0A841H7E7</accession>
<gene>
    <name evidence="1" type="ORF">HNQ61_005500</name>
</gene>
<comment type="caution">
    <text evidence="1">The sequence shown here is derived from an EMBL/GenBank/DDBJ whole genome shotgun (WGS) entry which is preliminary data.</text>
</comment>
<proteinExistence type="predicted"/>
<keyword evidence="2" id="KW-1185">Reference proteome</keyword>
<dbReference type="Proteomes" id="UP000582837">
    <property type="component" value="Unassembled WGS sequence"/>
</dbReference>
<dbReference type="RefSeq" id="WP_205762249.1">
    <property type="nucleotide sequence ID" value="NZ_JABDTL010000002.1"/>
</dbReference>
<dbReference type="AlphaFoldDB" id="A0A841H7E7"/>